<dbReference type="PANTHER" id="PTHR42928:SF5">
    <property type="entry name" value="BLR1237 PROTEIN"/>
    <property type="match status" value="1"/>
</dbReference>
<evidence type="ECO:0000313" key="3">
    <source>
        <dbReference type="EMBL" id="TXL64158.1"/>
    </source>
</evidence>
<dbReference type="Proteomes" id="UP000321548">
    <property type="component" value="Unassembled WGS sequence"/>
</dbReference>
<dbReference type="Pfam" id="PF03401">
    <property type="entry name" value="TctC"/>
    <property type="match status" value="1"/>
</dbReference>
<sequence>MKKWTASLFALALLVAGVPAGAQALQGGPLKIVVPYPPGGSSDRAARLLSERLSTEIGVPVIVENRPGAGGRLAAQQVRNEGASNTLLLANPAIMVVAPLVFGNVGYDPVKDYQPVSQVTNYEFAVAVGSAVPVREFGHLLAWMRANPEKSSFGVPATGSLPHFFALMLGEKTGVDAQVIGYKGSAPLATDLIGGHVPLAVDTLDTLEPQHAGGRLRILAVSGERRSPGAPEVPTFREIGIDLVATGWNTLFAPAGMPADKIRLLSEAVARVMSEQAVRARFAAAKMEPVSANAARTAASLDAYRAQWAPVVQRSGYRQ</sequence>
<comment type="similarity">
    <text evidence="1">Belongs to the UPF0065 (bug) family.</text>
</comment>
<evidence type="ECO:0000313" key="4">
    <source>
        <dbReference type="Proteomes" id="UP000321548"/>
    </source>
</evidence>
<dbReference type="Gene3D" id="3.40.190.10">
    <property type="entry name" value="Periplasmic binding protein-like II"/>
    <property type="match status" value="1"/>
</dbReference>
<dbReference type="EMBL" id="VDUY01000006">
    <property type="protein sequence ID" value="TXL64158.1"/>
    <property type="molecule type" value="Genomic_DNA"/>
</dbReference>
<proteinExistence type="inferred from homology"/>
<dbReference type="PIRSF" id="PIRSF017082">
    <property type="entry name" value="YflP"/>
    <property type="match status" value="1"/>
</dbReference>
<accession>A0A5C8NSJ9</accession>
<gene>
    <name evidence="3" type="ORF">FHP08_14545</name>
</gene>
<evidence type="ECO:0000256" key="2">
    <source>
        <dbReference type="SAM" id="SignalP"/>
    </source>
</evidence>
<dbReference type="RefSeq" id="WP_147705219.1">
    <property type="nucleotide sequence ID" value="NZ_VDUY01000006.1"/>
</dbReference>
<reference evidence="3 4" key="1">
    <citation type="submission" date="2019-06" db="EMBL/GenBank/DDBJ databases">
        <title>Quisquiliibacterium sp. nov., isolated from a maize field.</title>
        <authorList>
            <person name="Lin S.-Y."/>
            <person name="Tsai C.-F."/>
            <person name="Young C.-C."/>
        </authorList>
    </citation>
    <scope>NUCLEOTIDE SEQUENCE [LARGE SCALE GENOMIC DNA]</scope>
    <source>
        <strain evidence="3 4">CC-CFT501</strain>
    </source>
</reference>
<dbReference type="PANTHER" id="PTHR42928">
    <property type="entry name" value="TRICARBOXYLATE-BINDING PROTEIN"/>
    <property type="match status" value="1"/>
</dbReference>
<dbReference type="InterPro" id="IPR005064">
    <property type="entry name" value="BUG"/>
</dbReference>
<dbReference type="InterPro" id="IPR042100">
    <property type="entry name" value="Bug_dom1"/>
</dbReference>
<name>A0A5C8NSJ9_9BURK</name>
<feature type="signal peptide" evidence="2">
    <location>
        <begin position="1"/>
        <end position="24"/>
    </location>
</feature>
<keyword evidence="2" id="KW-0732">Signal</keyword>
<evidence type="ECO:0000256" key="1">
    <source>
        <dbReference type="ARBA" id="ARBA00006987"/>
    </source>
</evidence>
<protein>
    <submittedName>
        <fullName evidence="3">ABC transporter substrate-binding protein</fullName>
    </submittedName>
</protein>
<keyword evidence="4" id="KW-1185">Reference proteome</keyword>
<comment type="caution">
    <text evidence="3">The sequence shown here is derived from an EMBL/GenBank/DDBJ whole genome shotgun (WGS) entry which is preliminary data.</text>
</comment>
<dbReference type="OrthoDB" id="8678477at2"/>
<dbReference type="Gene3D" id="3.40.190.150">
    <property type="entry name" value="Bordetella uptake gene, domain 1"/>
    <property type="match status" value="1"/>
</dbReference>
<dbReference type="AlphaFoldDB" id="A0A5C8NSJ9"/>
<organism evidence="3 4">
    <name type="scientific">Zeimonas arvi</name>
    <dbReference type="NCBI Taxonomy" id="2498847"/>
    <lineage>
        <taxon>Bacteria</taxon>
        <taxon>Pseudomonadati</taxon>
        <taxon>Pseudomonadota</taxon>
        <taxon>Betaproteobacteria</taxon>
        <taxon>Burkholderiales</taxon>
        <taxon>Burkholderiaceae</taxon>
        <taxon>Zeimonas</taxon>
    </lineage>
</organism>
<feature type="chain" id="PRO_5023100468" evidence="2">
    <location>
        <begin position="25"/>
        <end position="319"/>
    </location>
</feature>